<evidence type="ECO:0000313" key="1">
    <source>
        <dbReference type="EMBL" id="RUS76114.1"/>
    </source>
</evidence>
<protein>
    <submittedName>
        <fullName evidence="1">Uncharacterized protein</fullName>
    </submittedName>
</protein>
<evidence type="ECO:0000313" key="2">
    <source>
        <dbReference type="Proteomes" id="UP000271974"/>
    </source>
</evidence>
<organism evidence="1 2">
    <name type="scientific">Elysia chlorotica</name>
    <name type="common">Eastern emerald elysia</name>
    <name type="synonym">Sea slug</name>
    <dbReference type="NCBI Taxonomy" id="188477"/>
    <lineage>
        <taxon>Eukaryota</taxon>
        <taxon>Metazoa</taxon>
        <taxon>Spiralia</taxon>
        <taxon>Lophotrochozoa</taxon>
        <taxon>Mollusca</taxon>
        <taxon>Gastropoda</taxon>
        <taxon>Heterobranchia</taxon>
        <taxon>Euthyneura</taxon>
        <taxon>Panpulmonata</taxon>
        <taxon>Sacoglossa</taxon>
        <taxon>Placobranchoidea</taxon>
        <taxon>Plakobranchidae</taxon>
        <taxon>Elysia</taxon>
    </lineage>
</organism>
<dbReference type="AlphaFoldDB" id="A0A3S1AZG6"/>
<gene>
    <name evidence="1" type="ORF">EGW08_016145</name>
</gene>
<sequence>MKTDFHRGPNSHSYFTPSVIPWYHTTAILHRVSSPGVTPQLFYTQCYRLRQSDHQNLYTRQKSKFGMWAELGLHVAQFNKSQSIFLTFCYHINPAIFSPKDMRTNTSLVSWLVVINY</sequence>
<dbReference type="EMBL" id="RQTK01000687">
    <property type="protein sequence ID" value="RUS76114.1"/>
    <property type="molecule type" value="Genomic_DNA"/>
</dbReference>
<comment type="caution">
    <text evidence="1">The sequence shown here is derived from an EMBL/GenBank/DDBJ whole genome shotgun (WGS) entry which is preliminary data.</text>
</comment>
<reference evidence="1 2" key="1">
    <citation type="submission" date="2019-01" db="EMBL/GenBank/DDBJ databases">
        <title>A draft genome assembly of the solar-powered sea slug Elysia chlorotica.</title>
        <authorList>
            <person name="Cai H."/>
            <person name="Li Q."/>
            <person name="Fang X."/>
            <person name="Li J."/>
            <person name="Curtis N.E."/>
            <person name="Altenburger A."/>
            <person name="Shibata T."/>
            <person name="Feng M."/>
            <person name="Maeda T."/>
            <person name="Schwartz J.A."/>
            <person name="Shigenobu S."/>
            <person name="Lundholm N."/>
            <person name="Nishiyama T."/>
            <person name="Yang H."/>
            <person name="Hasebe M."/>
            <person name="Li S."/>
            <person name="Pierce S.K."/>
            <person name="Wang J."/>
        </authorList>
    </citation>
    <scope>NUCLEOTIDE SEQUENCE [LARGE SCALE GENOMIC DNA]</scope>
    <source>
        <strain evidence="1">EC2010</strain>
        <tissue evidence="1">Whole organism of an adult</tissue>
    </source>
</reference>
<dbReference type="Proteomes" id="UP000271974">
    <property type="component" value="Unassembled WGS sequence"/>
</dbReference>
<keyword evidence="2" id="KW-1185">Reference proteome</keyword>
<accession>A0A3S1AZG6</accession>
<proteinExistence type="predicted"/>
<name>A0A3S1AZG6_ELYCH</name>